<dbReference type="EMBL" id="UINC01085057">
    <property type="protein sequence ID" value="SVC32238.1"/>
    <property type="molecule type" value="Genomic_DNA"/>
</dbReference>
<evidence type="ECO:0000313" key="1">
    <source>
        <dbReference type="EMBL" id="SVC32238.1"/>
    </source>
</evidence>
<dbReference type="AlphaFoldDB" id="A0A382L5K6"/>
<protein>
    <recommendedName>
        <fullName evidence="2">DUF2848 domain-containing protein</fullName>
    </recommendedName>
</protein>
<feature type="non-terminal residue" evidence="1">
    <location>
        <position position="224"/>
    </location>
</feature>
<organism evidence="1">
    <name type="scientific">marine metagenome</name>
    <dbReference type="NCBI Taxonomy" id="408172"/>
    <lineage>
        <taxon>unclassified sequences</taxon>
        <taxon>metagenomes</taxon>
        <taxon>ecological metagenomes</taxon>
    </lineage>
</organism>
<reference evidence="1" key="1">
    <citation type="submission" date="2018-05" db="EMBL/GenBank/DDBJ databases">
        <authorList>
            <person name="Lanie J.A."/>
            <person name="Ng W.-L."/>
            <person name="Kazmierczak K.M."/>
            <person name="Andrzejewski T.M."/>
            <person name="Davidsen T.M."/>
            <person name="Wayne K.J."/>
            <person name="Tettelin H."/>
            <person name="Glass J.I."/>
            <person name="Rusch D."/>
            <person name="Podicherti R."/>
            <person name="Tsui H.-C.T."/>
            <person name="Winkler M.E."/>
        </authorList>
    </citation>
    <scope>NUCLEOTIDE SEQUENCE</scope>
</reference>
<sequence length="224" mass="24109">MVIESKEGKARRSIAIGSVAGARFSSRDVEGMRKTLDEALARGESGTKTNPSIFRIARYLLTQSDEFEVQGPLTGGEAEIVAIRTGGELVITVGSDQCDRELDPLFQDKPKQMCPHPIAAVAWPYAEVRDHWDRLQIYSQVEVAGHVIPLQASPASELVDLEYLLAMAEVQALPDPMILYGGAVPPLDSAGATAEKLNLPELPTSGVGDAYLARLSDPVLGRSI</sequence>
<dbReference type="Pfam" id="PF11010">
    <property type="entry name" value="DUF2848"/>
    <property type="match status" value="1"/>
</dbReference>
<accession>A0A382L5K6</accession>
<evidence type="ECO:0008006" key="2">
    <source>
        <dbReference type="Google" id="ProtNLM"/>
    </source>
</evidence>
<gene>
    <name evidence="1" type="ORF">METZ01_LOCUS285092</name>
</gene>
<dbReference type="InterPro" id="IPR021269">
    <property type="entry name" value="DUF2848"/>
</dbReference>
<proteinExistence type="predicted"/>
<name>A0A382L5K6_9ZZZZ</name>